<keyword evidence="3" id="KW-0648">Protein biosynthesis</keyword>
<feature type="domain" description="Prokaryotic-type class I peptide chain release factors" evidence="4">
    <location>
        <begin position="125"/>
        <end position="141"/>
    </location>
</feature>
<dbReference type="Proteomes" id="UP000230981">
    <property type="component" value="Unassembled WGS sequence"/>
</dbReference>
<dbReference type="Gene3D" id="3.30.70.1660">
    <property type="match status" value="1"/>
</dbReference>
<evidence type="ECO:0000256" key="1">
    <source>
        <dbReference type="ARBA" id="ARBA00010835"/>
    </source>
</evidence>
<dbReference type="Pfam" id="PF03462">
    <property type="entry name" value="PCRF"/>
    <property type="match status" value="1"/>
</dbReference>
<gene>
    <name evidence="5" type="primary">prfA</name>
    <name evidence="5" type="ORF">magtdc_125</name>
</gene>
<dbReference type="InterPro" id="IPR045853">
    <property type="entry name" value="Pep_chain_release_fac_I_sf"/>
</dbReference>
<keyword evidence="2" id="KW-0488">Methylation</keyword>
<dbReference type="InterPro" id="IPR050057">
    <property type="entry name" value="Prokaryotic/Mito_RF"/>
</dbReference>
<dbReference type="RefSeq" id="WP_146656610.1">
    <property type="nucleotide sequence ID" value="NZ_CM008778.1"/>
</dbReference>
<dbReference type="InterPro" id="IPR000352">
    <property type="entry name" value="Pep_chain_release_fac_I"/>
</dbReference>
<evidence type="ECO:0000256" key="2">
    <source>
        <dbReference type="ARBA" id="ARBA00022481"/>
    </source>
</evidence>
<evidence type="ECO:0000259" key="4">
    <source>
        <dbReference type="PROSITE" id="PS00745"/>
    </source>
</evidence>
<dbReference type="InterPro" id="IPR005139">
    <property type="entry name" value="PCRF"/>
</dbReference>
<organism evidence="5 6">
    <name type="scientific">Candidatus Hodgkinia cicadicola</name>
    <dbReference type="NCBI Taxonomy" id="573658"/>
    <lineage>
        <taxon>Bacteria</taxon>
        <taxon>Pseudomonadati</taxon>
        <taxon>Pseudomonadota</taxon>
        <taxon>Alphaproteobacteria</taxon>
        <taxon>Hyphomicrobiales</taxon>
        <taxon>Candidatus Hodgkinia</taxon>
    </lineage>
</organism>
<reference evidence="5" key="1">
    <citation type="submission" date="2017-09" db="EMBL/GenBank/DDBJ databases">
        <authorList>
            <person name="Campbell M.A."/>
            <person name="Lukasik P."/>
            <person name="Simon C."/>
            <person name="McCutcheon J.P."/>
        </authorList>
    </citation>
    <scope>NUCLEOTIDE SEQUENCE [LARGE SCALE GENOMIC DNA]</scope>
    <source>
        <strain evidence="5">MAGTDC</strain>
    </source>
</reference>
<name>A0ABX4MH24_9HYPH</name>
<proteinExistence type="inferred from homology"/>
<keyword evidence="6" id="KW-1185">Reference proteome</keyword>
<dbReference type="PANTHER" id="PTHR43804:SF7">
    <property type="entry name" value="LD18447P"/>
    <property type="match status" value="1"/>
</dbReference>
<protein>
    <submittedName>
        <fullName evidence="5">Peptide chain release factor 1</fullName>
    </submittedName>
</protein>
<evidence type="ECO:0000313" key="6">
    <source>
        <dbReference type="Proteomes" id="UP000230981"/>
    </source>
</evidence>
<dbReference type="Gene3D" id="3.30.160.20">
    <property type="match status" value="1"/>
</dbReference>
<sequence length="241" mass="26661">MSNYQEQYILELRSGIGGQESNLFAEQLLRMYCKFISKSNWGFKIENITKVSTGGIREVIVVITGIGVRSWIINECGVHCVQRVPVTETKGRIHTSTVTIVGLAVCSGKNDTAVKRDDLKIETMRSTGAGGQHVNTTDSAVRVTHLPTGISSMCSQKSQHRNKSNAMVCLEQKLSCCITKIKNISYSVIRGKQISGSIRTAKVRTYSFIRDTVIDHRLGKTVRNITKVLDGNLDLLNPICK</sequence>
<comment type="similarity">
    <text evidence="1">Belongs to the prokaryotic/mitochondrial release factor family.</text>
</comment>
<evidence type="ECO:0000256" key="3">
    <source>
        <dbReference type="ARBA" id="ARBA00022917"/>
    </source>
</evidence>
<accession>A0ABX4MH24</accession>
<dbReference type="SMART" id="SM00937">
    <property type="entry name" value="PCRF"/>
    <property type="match status" value="1"/>
</dbReference>
<comment type="caution">
    <text evidence="5">The sequence shown here is derived from an EMBL/GenBank/DDBJ whole genome shotgun (WGS) entry which is preliminary data.</text>
</comment>
<dbReference type="PANTHER" id="PTHR43804">
    <property type="entry name" value="LD18447P"/>
    <property type="match status" value="1"/>
</dbReference>
<dbReference type="SUPFAM" id="SSF75620">
    <property type="entry name" value="Release factor"/>
    <property type="match status" value="1"/>
</dbReference>
<dbReference type="Pfam" id="PF00472">
    <property type="entry name" value="RF-1"/>
    <property type="match status" value="1"/>
</dbReference>
<dbReference type="PROSITE" id="PS00745">
    <property type="entry name" value="RF_PROK_I"/>
    <property type="match status" value="1"/>
</dbReference>
<evidence type="ECO:0000313" key="5">
    <source>
        <dbReference type="EMBL" id="PIM95935.1"/>
    </source>
</evidence>
<dbReference type="EMBL" id="NXGO01000018">
    <property type="protein sequence ID" value="PIM95935.1"/>
    <property type="molecule type" value="Genomic_DNA"/>
</dbReference>